<proteinExistence type="inferred from homology"/>
<dbReference type="InterPro" id="IPR050217">
    <property type="entry name" value="Peroxiredoxin"/>
</dbReference>
<keyword evidence="5" id="KW-0676">Redox-active center</keyword>
<evidence type="ECO:0000256" key="6">
    <source>
        <dbReference type="PIRSR" id="PIRSR000239-1"/>
    </source>
</evidence>
<evidence type="ECO:0000259" key="7">
    <source>
        <dbReference type="PROSITE" id="PS51352"/>
    </source>
</evidence>
<protein>
    <submittedName>
        <fullName evidence="8">Alkyl hydroperoxide reductase subunit AhpC (Peroxiredoxin)</fullName>
    </submittedName>
</protein>
<dbReference type="RefSeq" id="WP_079493091.1">
    <property type="nucleotide sequence ID" value="NZ_FUZT01000008.1"/>
</dbReference>
<dbReference type="GO" id="GO:0005829">
    <property type="term" value="C:cytosol"/>
    <property type="evidence" value="ECO:0007669"/>
    <property type="project" value="TreeGrafter"/>
</dbReference>
<dbReference type="CDD" id="cd03015">
    <property type="entry name" value="PRX_Typ2cys"/>
    <property type="match status" value="1"/>
</dbReference>
<dbReference type="OrthoDB" id="9812811at2"/>
<dbReference type="PIRSF" id="PIRSF000239">
    <property type="entry name" value="AHPC"/>
    <property type="match status" value="1"/>
</dbReference>
<evidence type="ECO:0000256" key="5">
    <source>
        <dbReference type="ARBA" id="ARBA00023284"/>
    </source>
</evidence>
<dbReference type="GO" id="GO:0042744">
    <property type="term" value="P:hydrogen peroxide catabolic process"/>
    <property type="evidence" value="ECO:0007669"/>
    <property type="project" value="TreeGrafter"/>
</dbReference>
<dbReference type="PANTHER" id="PTHR10681:SF121">
    <property type="entry name" value="ALKYL HYDROPEROXIDE REDUCTASE C"/>
    <property type="match status" value="1"/>
</dbReference>
<dbReference type="GO" id="GO:0006979">
    <property type="term" value="P:response to oxidative stress"/>
    <property type="evidence" value="ECO:0007669"/>
    <property type="project" value="TreeGrafter"/>
</dbReference>
<feature type="domain" description="Thioredoxin" evidence="7">
    <location>
        <begin position="4"/>
        <end position="164"/>
    </location>
</feature>
<reference evidence="8 9" key="1">
    <citation type="submission" date="2017-02" db="EMBL/GenBank/DDBJ databases">
        <authorList>
            <person name="Peterson S.W."/>
        </authorList>
    </citation>
    <scope>NUCLEOTIDE SEQUENCE [LARGE SCALE GENOMIC DNA]</scope>
    <source>
        <strain evidence="8 9">M1</strain>
    </source>
</reference>
<dbReference type="Gene3D" id="3.40.30.10">
    <property type="entry name" value="Glutaredoxin"/>
    <property type="match status" value="1"/>
</dbReference>
<dbReference type="Pfam" id="PF00578">
    <property type="entry name" value="AhpC-TSA"/>
    <property type="match status" value="1"/>
</dbReference>
<organism evidence="8 9">
    <name type="scientific">Maledivibacter halophilus</name>
    <dbReference type="NCBI Taxonomy" id="36842"/>
    <lineage>
        <taxon>Bacteria</taxon>
        <taxon>Bacillati</taxon>
        <taxon>Bacillota</taxon>
        <taxon>Clostridia</taxon>
        <taxon>Peptostreptococcales</taxon>
        <taxon>Caminicellaceae</taxon>
        <taxon>Maledivibacter</taxon>
    </lineage>
</organism>
<feature type="active site" description="Cysteine sulfenic acid (-SOH) intermediate; for peroxidase activity" evidence="6">
    <location>
        <position position="51"/>
    </location>
</feature>
<dbReference type="SUPFAM" id="SSF52833">
    <property type="entry name" value="Thioredoxin-like"/>
    <property type="match status" value="1"/>
</dbReference>
<dbReference type="GO" id="GO:0045454">
    <property type="term" value="P:cell redox homeostasis"/>
    <property type="evidence" value="ECO:0007669"/>
    <property type="project" value="TreeGrafter"/>
</dbReference>
<dbReference type="STRING" id="36842.SAMN02194393_03300"/>
<dbReference type="PROSITE" id="PS51352">
    <property type="entry name" value="THIOREDOXIN_2"/>
    <property type="match status" value="1"/>
</dbReference>
<evidence type="ECO:0000313" key="8">
    <source>
        <dbReference type="EMBL" id="SKC79404.1"/>
    </source>
</evidence>
<dbReference type="GO" id="GO:0008379">
    <property type="term" value="F:thioredoxin peroxidase activity"/>
    <property type="evidence" value="ECO:0007669"/>
    <property type="project" value="TreeGrafter"/>
</dbReference>
<comment type="similarity">
    <text evidence="1">Belongs to the peroxiredoxin family. AhpC/Prx1 subfamily.</text>
</comment>
<dbReference type="InterPro" id="IPR000866">
    <property type="entry name" value="AhpC/TSA"/>
</dbReference>
<dbReference type="AlphaFoldDB" id="A0A1T5LU67"/>
<gene>
    <name evidence="8" type="ORF">SAMN02194393_03300</name>
</gene>
<dbReference type="PANTHER" id="PTHR10681">
    <property type="entry name" value="THIOREDOXIN PEROXIDASE"/>
    <property type="match status" value="1"/>
</dbReference>
<keyword evidence="2" id="KW-0575">Peroxidase</keyword>
<sequence>MAERLVGVKAPDFEMKTALGDGENFGKVSLSDYKGKWLVMFFYPLDFTFVCPTEITGFSSKHEDFSNLNAEILAVSTDSIHSHKAWMGLSPDEGGIGKLKFPVASDITHQVSRDYGVYVEEEGIALRGLFIVDPDGVLKYSVIHDLNVGRSTDEVLRVLRALQTGGLCPLGWDEGDKLL</sequence>
<evidence type="ECO:0000256" key="2">
    <source>
        <dbReference type="ARBA" id="ARBA00022559"/>
    </source>
</evidence>
<keyword evidence="3" id="KW-0049">Antioxidant</keyword>
<evidence type="ECO:0000256" key="4">
    <source>
        <dbReference type="ARBA" id="ARBA00023002"/>
    </source>
</evidence>
<evidence type="ECO:0000256" key="1">
    <source>
        <dbReference type="ARBA" id="ARBA00009796"/>
    </source>
</evidence>
<dbReference type="InterPro" id="IPR024706">
    <property type="entry name" value="Peroxiredoxin_AhpC-typ"/>
</dbReference>
<dbReference type="InterPro" id="IPR036249">
    <property type="entry name" value="Thioredoxin-like_sf"/>
</dbReference>
<dbReference type="EMBL" id="FUZT01000008">
    <property type="protein sequence ID" value="SKC79404.1"/>
    <property type="molecule type" value="Genomic_DNA"/>
</dbReference>
<dbReference type="GO" id="GO:0033554">
    <property type="term" value="P:cellular response to stress"/>
    <property type="evidence" value="ECO:0007669"/>
    <property type="project" value="TreeGrafter"/>
</dbReference>
<evidence type="ECO:0000313" key="9">
    <source>
        <dbReference type="Proteomes" id="UP000190285"/>
    </source>
</evidence>
<accession>A0A1T5LU67</accession>
<evidence type="ECO:0000256" key="3">
    <source>
        <dbReference type="ARBA" id="ARBA00022862"/>
    </source>
</evidence>
<dbReference type="InterPro" id="IPR013766">
    <property type="entry name" value="Thioredoxin_domain"/>
</dbReference>
<keyword evidence="9" id="KW-1185">Reference proteome</keyword>
<dbReference type="Proteomes" id="UP000190285">
    <property type="component" value="Unassembled WGS sequence"/>
</dbReference>
<keyword evidence="4" id="KW-0560">Oxidoreductase</keyword>
<name>A0A1T5LU67_9FIRM</name>